<dbReference type="InterPro" id="IPR037401">
    <property type="entry name" value="SnoaL-like"/>
</dbReference>
<evidence type="ECO:0000313" key="2">
    <source>
        <dbReference type="EMBL" id="MEW9571701.1"/>
    </source>
</evidence>
<dbReference type="InterPro" id="IPR032710">
    <property type="entry name" value="NTF2-like_dom_sf"/>
</dbReference>
<comment type="caution">
    <text evidence="2">The sequence shown here is derived from an EMBL/GenBank/DDBJ whole genome shotgun (WGS) entry which is preliminary data.</text>
</comment>
<accession>A0ABV3QEZ3</accession>
<dbReference type="Proteomes" id="UP001556220">
    <property type="component" value="Unassembled WGS sequence"/>
</dbReference>
<dbReference type="SUPFAM" id="SSF54427">
    <property type="entry name" value="NTF2-like"/>
    <property type="match status" value="1"/>
</dbReference>
<keyword evidence="3" id="KW-1185">Reference proteome</keyword>
<protein>
    <submittedName>
        <fullName evidence="2">Nuclear transport factor 2 family protein</fullName>
    </submittedName>
</protein>
<proteinExistence type="predicted"/>
<dbReference type="Pfam" id="PF12680">
    <property type="entry name" value="SnoaL_2"/>
    <property type="match status" value="1"/>
</dbReference>
<gene>
    <name evidence="2" type="ORF">ABQJ54_08050</name>
</gene>
<name>A0ABV3QEZ3_9GAMM</name>
<organism evidence="2 3">
    <name type="scientific">Rhodanobacter lycopersici</name>
    <dbReference type="NCBI Taxonomy" id="3162487"/>
    <lineage>
        <taxon>Bacteria</taxon>
        <taxon>Pseudomonadati</taxon>
        <taxon>Pseudomonadota</taxon>
        <taxon>Gammaproteobacteria</taxon>
        <taxon>Lysobacterales</taxon>
        <taxon>Rhodanobacteraceae</taxon>
        <taxon>Rhodanobacter</taxon>
    </lineage>
</organism>
<reference evidence="2 3" key="1">
    <citation type="submission" date="2024-06" db="EMBL/GenBank/DDBJ databases">
        <authorList>
            <person name="Woo H."/>
        </authorList>
    </citation>
    <scope>NUCLEOTIDE SEQUENCE [LARGE SCALE GENOMIC DNA]</scope>
    <source>
        <strain evidence="2 3">Si-c</strain>
    </source>
</reference>
<dbReference type="Gene3D" id="3.10.450.50">
    <property type="match status" value="1"/>
</dbReference>
<evidence type="ECO:0000313" key="3">
    <source>
        <dbReference type="Proteomes" id="UP001556220"/>
    </source>
</evidence>
<dbReference type="RefSeq" id="WP_367853779.1">
    <property type="nucleotide sequence ID" value="NZ_JBFOHK010000002.1"/>
</dbReference>
<evidence type="ECO:0000259" key="1">
    <source>
        <dbReference type="Pfam" id="PF12680"/>
    </source>
</evidence>
<dbReference type="EMBL" id="JBFOHK010000002">
    <property type="protein sequence ID" value="MEW9571701.1"/>
    <property type="molecule type" value="Genomic_DNA"/>
</dbReference>
<feature type="domain" description="SnoaL-like" evidence="1">
    <location>
        <begin position="6"/>
        <end position="116"/>
    </location>
</feature>
<sequence length="123" mass="13978">MRALIDRYIDAYNRMDVAAMLATMQDEVVFENYTAGVLALRTIGITELRHLAESSRHLFSMRRQTITAWREDGDTAHANIHFEGTFAIDLPSGVRAGQSIALEGRSEFRQHDGRLIYIADYSE</sequence>